<evidence type="ECO:0000256" key="1">
    <source>
        <dbReference type="SAM" id="SignalP"/>
    </source>
</evidence>
<feature type="chain" id="PRO_5004740717" evidence="1">
    <location>
        <begin position="23"/>
        <end position="308"/>
    </location>
</feature>
<evidence type="ECO:0000313" key="4">
    <source>
        <dbReference type="Proteomes" id="UP000018542"/>
    </source>
</evidence>
<dbReference type="PATRIC" id="fig|1029756.8.peg.961"/>
<gene>
    <name evidence="3" type="ORF">W911_04585</name>
</gene>
<dbReference type="Pfam" id="PF00561">
    <property type="entry name" value="Abhydrolase_1"/>
    <property type="match status" value="1"/>
</dbReference>
<sequence>MIKKLFTGLLLAATIASSIALAAPAAALDYTKTPNKYVEVGGTRYAYRTIGERGNKPPLVLFQHFTGTMDDWDRRTIEGLAKSREIIIFNNAGVGASGGSAPDSVSGMARVGEGLVDALGLREIDVLGFSVGGAIVQHILSDRPELIRKAIIVGSGPQGSPGLKALPEVIEAGIKKSNETGAHLRVVLFFTETDTGKAAGAEYLRNINNHSVDPEAPVSEATRNAQAKAIVTWGSMENNYVQLAQITQPVLIVNGSNDLIAPTLESVVLFQHIPNAQLSLYPDSGHGSLFQHHALFVSQVDTFLDGPK</sequence>
<dbReference type="Gene3D" id="3.40.50.1820">
    <property type="entry name" value="alpha/beta hydrolase"/>
    <property type="match status" value="1"/>
</dbReference>
<keyword evidence="3" id="KW-0378">Hydrolase</keyword>
<dbReference type="GO" id="GO:0046464">
    <property type="term" value="P:acylglycerol catabolic process"/>
    <property type="evidence" value="ECO:0007669"/>
    <property type="project" value="TreeGrafter"/>
</dbReference>
<dbReference type="AlphaFoldDB" id="V5SD20"/>
<feature type="signal peptide" evidence="1">
    <location>
        <begin position="1"/>
        <end position="22"/>
    </location>
</feature>
<dbReference type="PANTHER" id="PTHR43798">
    <property type="entry name" value="MONOACYLGLYCEROL LIPASE"/>
    <property type="match status" value="1"/>
</dbReference>
<dbReference type="PANTHER" id="PTHR43798:SF5">
    <property type="entry name" value="MONOACYLGLYCEROL LIPASE ABHD6"/>
    <property type="match status" value="1"/>
</dbReference>
<evidence type="ECO:0000313" key="3">
    <source>
        <dbReference type="EMBL" id="AHB47839.1"/>
    </source>
</evidence>
<keyword evidence="1" id="KW-0732">Signal</keyword>
<dbReference type="KEGG" id="hni:W911_04585"/>
<keyword evidence="4" id="KW-1185">Reference proteome</keyword>
<dbReference type="InterPro" id="IPR050266">
    <property type="entry name" value="AB_hydrolase_sf"/>
</dbReference>
<proteinExistence type="predicted"/>
<dbReference type="SUPFAM" id="SSF53474">
    <property type="entry name" value="alpha/beta-Hydrolases"/>
    <property type="match status" value="1"/>
</dbReference>
<dbReference type="OrthoDB" id="7958481at2"/>
<accession>V5SD20</accession>
<dbReference type="GO" id="GO:0016020">
    <property type="term" value="C:membrane"/>
    <property type="evidence" value="ECO:0007669"/>
    <property type="project" value="TreeGrafter"/>
</dbReference>
<name>V5SD20_9HYPH</name>
<dbReference type="InterPro" id="IPR029058">
    <property type="entry name" value="AB_hydrolase_fold"/>
</dbReference>
<evidence type="ECO:0000259" key="2">
    <source>
        <dbReference type="Pfam" id="PF00561"/>
    </source>
</evidence>
<dbReference type="HOGENOM" id="CLU_020336_4_0_5"/>
<dbReference type="EMBL" id="CP006912">
    <property type="protein sequence ID" value="AHB47839.1"/>
    <property type="molecule type" value="Genomic_DNA"/>
</dbReference>
<dbReference type="Proteomes" id="UP000018542">
    <property type="component" value="Chromosome"/>
</dbReference>
<protein>
    <submittedName>
        <fullName evidence="3">Alpha/beta hydrolase</fullName>
    </submittedName>
</protein>
<dbReference type="GO" id="GO:0047372">
    <property type="term" value="F:monoacylglycerol lipase activity"/>
    <property type="evidence" value="ECO:0007669"/>
    <property type="project" value="TreeGrafter"/>
</dbReference>
<reference evidence="3 4" key="1">
    <citation type="journal article" date="2014" name="Genome Announc.">
        <title>Complete Genome Sequence of Hyphomicrobium nitrativorans Strain NL23, a Denitrifying Bacterium Isolated from Biofilm of a Methanol-Fed Denitrification System Treating Seawater at the Montreal Biodome.</title>
        <authorList>
            <person name="Martineau C."/>
            <person name="Villeneuve C."/>
            <person name="Mauffrey F."/>
            <person name="Villemur R."/>
        </authorList>
    </citation>
    <scope>NUCLEOTIDE SEQUENCE [LARGE SCALE GENOMIC DNA]</scope>
    <source>
        <strain evidence="3">NL23</strain>
    </source>
</reference>
<feature type="domain" description="AB hydrolase-1" evidence="2">
    <location>
        <begin position="57"/>
        <end position="292"/>
    </location>
</feature>
<dbReference type="InterPro" id="IPR000073">
    <property type="entry name" value="AB_hydrolase_1"/>
</dbReference>
<dbReference type="STRING" id="1029756.W911_04585"/>
<organism evidence="3 4">
    <name type="scientific">Hyphomicrobium nitrativorans NL23</name>
    <dbReference type="NCBI Taxonomy" id="1029756"/>
    <lineage>
        <taxon>Bacteria</taxon>
        <taxon>Pseudomonadati</taxon>
        <taxon>Pseudomonadota</taxon>
        <taxon>Alphaproteobacteria</taxon>
        <taxon>Hyphomicrobiales</taxon>
        <taxon>Hyphomicrobiaceae</taxon>
        <taxon>Hyphomicrobium</taxon>
    </lineage>
</organism>
<dbReference type="RefSeq" id="WP_023786325.1">
    <property type="nucleotide sequence ID" value="NC_022997.1"/>
</dbReference>